<evidence type="ECO:0000313" key="2">
    <source>
        <dbReference type="Proteomes" id="UP000630660"/>
    </source>
</evidence>
<dbReference type="AlphaFoldDB" id="A0A9D5QD95"/>
<evidence type="ECO:0000313" key="1">
    <source>
        <dbReference type="EMBL" id="MBD3365384.1"/>
    </source>
</evidence>
<reference evidence="1" key="1">
    <citation type="submission" date="2019-11" db="EMBL/GenBank/DDBJ databases">
        <title>Microbial mats filling the niche in hypersaline microbial mats.</title>
        <authorList>
            <person name="Wong H.L."/>
            <person name="Macleod F.I."/>
            <person name="White R.A. III"/>
            <person name="Burns B.P."/>
        </authorList>
    </citation>
    <scope>NUCLEOTIDE SEQUENCE</scope>
    <source>
        <strain evidence="1">Bin_327</strain>
    </source>
</reference>
<dbReference type="Proteomes" id="UP000630660">
    <property type="component" value="Unassembled WGS sequence"/>
</dbReference>
<dbReference type="Pfam" id="PF11376">
    <property type="entry name" value="DUF3179"/>
    <property type="match status" value="1"/>
</dbReference>
<organism evidence="1 2">
    <name type="scientific">candidate division WOR-3 bacterium</name>
    <dbReference type="NCBI Taxonomy" id="2052148"/>
    <lineage>
        <taxon>Bacteria</taxon>
        <taxon>Bacteria division WOR-3</taxon>
    </lineage>
</organism>
<dbReference type="InterPro" id="IPR021516">
    <property type="entry name" value="DUF3179"/>
</dbReference>
<dbReference type="EMBL" id="WJKJ01000309">
    <property type="protein sequence ID" value="MBD3365384.1"/>
    <property type="molecule type" value="Genomic_DNA"/>
</dbReference>
<name>A0A9D5QD95_UNCW3</name>
<protein>
    <submittedName>
        <fullName evidence="1">DUF3179 domain-containing protein</fullName>
    </submittedName>
</protein>
<gene>
    <name evidence="1" type="ORF">GF359_09245</name>
</gene>
<sequence>MVESQHKWHTIFIAETVSSCNKKRICDLTSLVCYWHEGDSQYNCMMSLNEKDKASDLNINFDEWKTDFNKYVVDLREVRSSVMWPKDMHPAVHNPEFSSVTEASKWLSAREPLISFTYKGKARGYPLGILLYHEIANDEVLDMPIAVTYCPLCNTAVVYNRRVGNRLFSFGVAGVLRRSNLVMYDRTTESWWQQITGQALVGEMAGEMLDRLPSQLISFSQFSSVYPKGRILTPYFWGTNRYYQGYDDTSPDSRPRYCPEGVDGRFHPAQRLITLDIDGKYMAYPYSATSKLHVINDEFAGRQIVVFHSGGALSPVDDYEIAKSREVGSTGVFNRNADDETLSFSYRDGMFADDQTSSLWDITGRCIEGKLEGRRLEQVVHGNDFWFVWITFHPDSEIFQS</sequence>
<accession>A0A9D5QD95</accession>
<proteinExistence type="predicted"/>
<comment type="caution">
    <text evidence="1">The sequence shown here is derived from an EMBL/GenBank/DDBJ whole genome shotgun (WGS) entry which is preliminary data.</text>
</comment>